<feature type="region of interest" description="Disordered" evidence="1">
    <location>
        <begin position="53"/>
        <end position="73"/>
    </location>
</feature>
<dbReference type="Proteomes" id="UP001159042">
    <property type="component" value="Unassembled WGS sequence"/>
</dbReference>
<dbReference type="EMBL" id="JANEYG010000258">
    <property type="protein sequence ID" value="KAJ8910719.1"/>
    <property type="molecule type" value="Genomic_DNA"/>
</dbReference>
<gene>
    <name evidence="3" type="ORF">NQ315_005893</name>
</gene>
<dbReference type="PANTHER" id="PTHR47326">
    <property type="entry name" value="TRANSPOSABLE ELEMENT TC3 TRANSPOSASE-LIKE PROTEIN"/>
    <property type="match status" value="1"/>
</dbReference>
<keyword evidence="4" id="KW-1185">Reference proteome</keyword>
<protein>
    <recommendedName>
        <fullName evidence="2">DUF4817 domain-containing protein</fullName>
    </recommendedName>
</protein>
<reference evidence="3 4" key="1">
    <citation type="journal article" date="2023" name="Insect Mol. Biol.">
        <title>Genome sequencing provides insights into the evolution of gene families encoding plant cell wall-degrading enzymes in longhorned beetles.</title>
        <authorList>
            <person name="Shin N.R."/>
            <person name="Okamura Y."/>
            <person name="Kirsch R."/>
            <person name="Pauchet Y."/>
        </authorList>
    </citation>
    <scope>NUCLEOTIDE SEQUENCE [LARGE SCALE GENOMIC DNA]</scope>
    <source>
        <strain evidence="3">EAD_L_NR</strain>
    </source>
</reference>
<accession>A0AAV8V958</accession>
<evidence type="ECO:0000313" key="3">
    <source>
        <dbReference type="EMBL" id="KAJ8910719.1"/>
    </source>
</evidence>
<feature type="domain" description="DUF4817" evidence="2">
    <location>
        <begin position="9"/>
        <end position="60"/>
    </location>
</feature>
<dbReference type="PANTHER" id="PTHR47326:SF1">
    <property type="entry name" value="HTH PSQ-TYPE DOMAIN-CONTAINING PROTEIN"/>
    <property type="match status" value="1"/>
</dbReference>
<evidence type="ECO:0000259" key="2">
    <source>
        <dbReference type="Pfam" id="PF16087"/>
    </source>
</evidence>
<name>A0AAV8V958_9CUCU</name>
<organism evidence="3 4">
    <name type="scientific">Exocentrus adspersus</name>
    <dbReference type="NCBI Taxonomy" id="1586481"/>
    <lineage>
        <taxon>Eukaryota</taxon>
        <taxon>Metazoa</taxon>
        <taxon>Ecdysozoa</taxon>
        <taxon>Arthropoda</taxon>
        <taxon>Hexapoda</taxon>
        <taxon>Insecta</taxon>
        <taxon>Pterygota</taxon>
        <taxon>Neoptera</taxon>
        <taxon>Endopterygota</taxon>
        <taxon>Coleoptera</taxon>
        <taxon>Polyphaga</taxon>
        <taxon>Cucujiformia</taxon>
        <taxon>Chrysomeloidea</taxon>
        <taxon>Cerambycidae</taxon>
        <taxon>Lamiinae</taxon>
        <taxon>Acanthocinini</taxon>
        <taxon>Exocentrus</taxon>
    </lineage>
</organism>
<feature type="compositionally biased region" description="Basic and acidic residues" evidence="1">
    <location>
        <begin position="63"/>
        <end position="73"/>
    </location>
</feature>
<dbReference type="InterPro" id="IPR032135">
    <property type="entry name" value="DUF4817"/>
</dbReference>
<dbReference type="Pfam" id="PF16087">
    <property type="entry name" value="DUF4817"/>
    <property type="match status" value="1"/>
</dbReference>
<evidence type="ECO:0000256" key="1">
    <source>
        <dbReference type="SAM" id="MobiDB-lite"/>
    </source>
</evidence>
<comment type="caution">
    <text evidence="3">The sequence shown here is derived from an EMBL/GenBank/DDBJ whole genome shotgun (WGS) entry which is preliminary data.</text>
</comment>
<sequence>MAHVYSNNELVDMILVYGEAHQNSELASRMYAQRFPTRFTPAPRRFVTLIQRARDSGNLQPNRGRDGGRNSPDRIIHAEDQILELVRANPTRSTRSIGRQLGISNKVVWRTLREDLQHPFHYQRNGYKL</sequence>
<proteinExistence type="predicted"/>
<dbReference type="AlphaFoldDB" id="A0AAV8V958"/>
<evidence type="ECO:0000313" key="4">
    <source>
        <dbReference type="Proteomes" id="UP001159042"/>
    </source>
</evidence>